<sequence length="181" mass="19471">MLKKLAVAVPFLLLAFPGASLADTYIGIGHHWGDYKNENEVKSDPTGLKLTIGKYLLPVIAIEAHFLKGIGSDAIKVSGLDNGSQMELDRAESLFLRGDLPLAERVNLYGLAGYSTGRLDAAGGGYDVTDKADGVSYGVGLEIVGQNNSYISAEYIQYLDESDNGVDFEYKGVNVNLGMRF</sequence>
<dbReference type="Gene3D" id="2.40.160.20">
    <property type="match status" value="1"/>
</dbReference>
<keyword evidence="1 2" id="KW-0732">Signal</keyword>
<evidence type="ECO:0000313" key="5">
    <source>
        <dbReference type="Proteomes" id="UP000294914"/>
    </source>
</evidence>
<feature type="chain" id="PRO_5021011703" evidence="2">
    <location>
        <begin position="23"/>
        <end position="181"/>
    </location>
</feature>
<organism evidence="4 5">
    <name type="scientific">Thiohalophilus thiocyanatoxydans</name>
    <dbReference type="NCBI Taxonomy" id="381308"/>
    <lineage>
        <taxon>Bacteria</taxon>
        <taxon>Pseudomonadati</taxon>
        <taxon>Pseudomonadota</taxon>
        <taxon>Gammaproteobacteria</taxon>
        <taxon>Thiohalomonadales</taxon>
        <taxon>Thiohalophilaceae</taxon>
        <taxon>Thiohalophilus</taxon>
    </lineage>
</organism>
<dbReference type="Proteomes" id="UP000294914">
    <property type="component" value="Unassembled WGS sequence"/>
</dbReference>
<dbReference type="AlphaFoldDB" id="A0A4R8INH6"/>
<dbReference type="RefSeq" id="WP_134081418.1">
    <property type="nucleotide sequence ID" value="NZ_SOQX01000002.1"/>
</dbReference>
<feature type="domain" description="Outer membrane protein beta-barrel" evidence="3">
    <location>
        <begin position="15"/>
        <end position="181"/>
    </location>
</feature>
<evidence type="ECO:0000256" key="2">
    <source>
        <dbReference type="SAM" id="SignalP"/>
    </source>
</evidence>
<dbReference type="Pfam" id="PF13505">
    <property type="entry name" value="OMP_b-brl"/>
    <property type="match status" value="1"/>
</dbReference>
<dbReference type="InterPro" id="IPR011250">
    <property type="entry name" value="OMP/PagP_B-barrel"/>
</dbReference>
<dbReference type="EMBL" id="SOQX01000002">
    <property type="protein sequence ID" value="TDY02431.1"/>
    <property type="molecule type" value="Genomic_DNA"/>
</dbReference>
<dbReference type="OrthoDB" id="6115907at2"/>
<dbReference type="SUPFAM" id="SSF56925">
    <property type="entry name" value="OMPA-like"/>
    <property type="match status" value="1"/>
</dbReference>
<proteinExistence type="predicted"/>
<evidence type="ECO:0000259" key="3">
    <source>
        <dbReference type="Pfam" id="PF13505"/>
    </source>
</evidence>
<dbReference type="InterPro" id="IPR027385">
    <property type="entry name" value="Beta-barrel_OMP"/>
</dbReference>
<evidence type="ECO:0000256" key="1">
    <source>
        <dbReference type="ARBA" id="ARBA00022729"/>
    </source>
</evidence>
<gene>
    <name evidence="4" type="ORF">EDC23_0801</name>
</gene>
<evidence type="ECO:0000313" key="4">
    <source>
        <dbReference type="EMBL" id="TDY02431.1"/>
    </source>
</evidence>
<protein>
    <submittedName>
        <fullName evidence="4">Opacity protein-like surface antigen</fullName>
    </submittedName>
</protein>
<comment type="caution">
    <text evidence="4">The sequence shown here is derived from an EMBL/GenBank/DDBJ whole genome shotgun (WGS) entry which is preliminary data.</text>
</comment>
<keyword evidence="5" id="KW-1185">Reference proteome</keyword>
<reference evidence="4 5" key="1">
    <citation type="submission" date="2019-03" db="EMBL/GenBank/DDBJ databases">
        <title>Genomic Encyclopedia of Type Strains, Phase IV (KMG-IV): sequencing the most valuable type-strain genomes for metagenomic binning, comparative biology and taxonomic classification.</title>
        <authorList>
            <person name="Goeker M."/>
        </authorList>
    </citation>
    <scope>NUCLEOTIDE SEQUENCE [LARGE SCALE GENOMIC DNA]</scope>
    <source>
        <strain evidence="4 5">DSM 16326</strain>
    </source>
</reference>
<name>A0A4R8INH6_9GAMM</name>
<accession>A0A4R8INH6</accession>
<feature type="signal peptide" evidence="2">
    <location>
        <begin position="1"/>
        <end position="22"/>
    </location>
</feature>